<dbReference type="PANTHER" id="PTHR11548:SF2">
    <property type="entry name" value="THYMIDYLATE SYNTHASE"/>
    <property type="match status" value="1"/>
</dbReference>
<dbReference type="GO" id="GO:0005829">
    <property type="term" value="C:cytosol"/>
    <property type="evidence" value="ECO:0007669"/>
    <property type="project" value="TreeGrafter"/>
</dbReference>
<comment type="caution">
    <text evidence="1">The sequence shown here is derived from an EMBL/GenBank/DDBJ whole genome shotgun (WGS) entry which is preliminary data.</text>
</comment>
<dbReference type="Gene3D" id="3.40.430.10">
    <property type="entry name" value="Dihydrofolate Reductase, subunit A"/>
    <property type="match status" value="1"/>
</dbReference>
<dbReference type="InterPro" id="IPR024072">
    <property type="entry name" value="DHFR-like_dom_sf"/>
</dbReference>
<proteinExistence type="predicted"/>
<sequence>MTEIGKTIECDTFIPTVDSSTFQPWYSSLPVSENNIRYCFASYVRTKTSRIEPHNQSQELNCNISSKLKEVKISNFTFLPKMIFEKHDEFMYLRLVQDIIWNGSHKDDRKGTGTLYKSGSRVNKHSNLLGKQNEHKYGESRLIHYVKRIVMMYNARVSNL</sequence>
<reference evidence="1" key="1">
    <citation type="submission" date="2023-12" db="EMBL/GenBank/DDBJ databases">
        <title>Genome assembly of Anisodus tanguticus.</title>
        <authorList>
            <person name="Wang Y.-J."/>
        </authorList>
    </citation>
    <scope>NUCLEOTIDE SEQUENCE</scope>
    <source>
        <strain evidence="1">KB-2021</strain>
        <tissue evidence="1">Leaf</tissue>
    </source>
</reference>
<dbReference type="GO" id="GO:0006231">
    <property type="term" value="P:dTMP biosynthetic process"/>
    <property type="evidence" value="ECO:0007669"/>
    <property type="project" value="TreeGrafter"/>
</dbReference>
<dbReference type="EMBL" id="JAVYJV010000021">
    <property type="protein sequence ID" value="KAK4342498.1"/>
    <property type="molecule type" value="Genomic_DNA"/>
</dbReference>
<organism evidence="1 2">
    <name type="scientific">Anisodus tanguticus</name>
    <dbReference type="NCBI Taxonomy" id="243964"/>
    <lineage>
        <taxon>Eukaryota</taxon>
        <taxon>Viridiplantae</taxon>
        <taxon>Streptophyta</taxon>
        <taxon>Embryophyta</taxon>
        <taxon>Tracheophyta</taxon>
        <taxon>Spermatophyta</taxon>
        <taxon>Magnoliopsida</taxon>
        <taxon>eudicotyledons</taxon>
        <taxon>Gunneridae</taxon>
        <taxon>Pentapetalae</taxon>
        <taxon>asterids</taxon>
        <taxon>lamiids</taxon>
        <taxon>Solanales</taxon>
        <taxon>Solanaceae</taxon>
        <taxon>Solanoideae</taxon>
        <taxon>Hyoscyameae</taxon>
        <taxon>Anisodus</taxon>
    </lineage>
</organism>
<evidence type="ECO:0000313" key="2">
    <source>
        <dbReference type="Proteomes" id="UP001291623"/>
    </source>
</evidence>
<dbReference type="SUPFAM" id="SSF53597">
    <property type="entry name" value="Dihydrofolate reductase-like"/>
    <property type="match status" value="1"/>
</dbReference>
<keyword evidence="2" id="KW-1185">Reference proteome</keyword>
<dbReference type="GO" id="GO:0005739">
    <property type="term" value="C:mitochondrion"/>
    <property type="evidence" value="ECO:0007669"/>
    <property type="project" value="TreeGrafter"/>
</dbReference>
<dbReference type="InterPro" id="IPR045097">
    <property type="entry name" value="Thymidate_synth/dCMP_Mease"/>
</dbReference>
<gene>
    <name evidence="1" type="ORF">RND71_038314</name>
</gene>
<dbReference type="InterPro" id="IPR036926">
    <property type="entry name" value="Thymidate_synth/dCMP_Mease_sf"/>
</dbReference>
<protein>
    <submittedName>
        <fullName evidence="1">Uncharacterized protein</fullName>
    </submittedName>
</protein>
<dbReference type="Proteomes" id="UP001291623">
    <property type="component" value="Unassembled WGS sequence"/>
</dbReference>
<dbReference type="AlphaFoldDB" id="A0AAE1R099"/>
<evidence type="ECO:0000313" key="1">
    <source>
        <dbReference type="EMBL" id="KAK4342498.1"/>
    </source>
</evidence>
<dbReference type="SUPFAM" id="SSF55831">
    <property type="entry name" value="Thymidylate synthase/dCMP hydroxymethylase"/>
    <property type="match status" value="1"/>
</dbReference>
<name>A0AAE1R099_9SOLA</name>
<accession>A0AAE1R099</accession>
<dbReference type="GO" id="GO:0004799">
    <property type="term" value="F:thymidylate synthase activity"/>
    <property type="evidence" value="ECO:0007669"/>
    <property type="project" value="TreeGrafter"/>
</dbReference>
<dbReference type="PANTHER" id="PTHR11548">
    <property type="entry name" value="THYMIDYLATE SYNTHASE 1"/>
    <property type="match status" value="1"/>
</dbReference>
<dbReference type="GO" id="GO:0004146">
    <property type="term" value="F:dihydrofolate reductase activity"/>
    <property type="evidence" value="ECO:0007669"/>
    <property type="project" value="TreeGrafter"/>
</dbReference>